<comment type="caution">
    <text evidence="3">The sequence shown here is derived from an EMBL/GenBank/DDBJ whole genome shotgun (WGS) entry which is preliminary data.</text>
</comment>
<dbReference type="InterPro" id="IPR050769">
    <property type="entry name" value="NAT_camello-type"/>
</dbReference>
<dbReference type="PROSITE" id="PS51186">
    <property type="entry name" value="GNAT"/>
    <property type="match status" value="1"/>
</dbReference>
<dbReference type="InterPro" id="IPR000182">
    <property type="entry name" value="GNAT_dom"/>
</dbReference>
<dbReference type="InterPro" id="IPR016181">
    <property type="entry name" value="Acyl_CoA_acyltransferase"/>
</dbReference>
<proteinExistence type="predicted"/>
<dbReference type="RefSeq" id="WP_157337361.1">
    <property type="nucleotide sequence ID" value="NZ_RHLK01000010.1"/>
</dbReference>
<gene>
    <name evidence="3" type="ORF">EDM21_16995</name>
</gene>
<dbReference type="AlphaFoldDB" id="A0A7X3FK66"/>
<evidence type="ECO:0000256" key="1">
    <source>
        <dbReference type="ARBA" id="ARBA00022679"/>
    </source>
</evidence>
<keyword evidence="1 3" id="KW-0808">Transferase</keyword>
<evidence type="ECO:0000313" key="3">
    <source>
        <dbReference type="EMBL" id="MVP01196.1"/>
    </source>
</evidence>
<protein>
    <submittedName>
        <fullName evidence="3">GNAT family N-acetyltransferase</fullName>
    </submittedName>
</protein>
<reference evidence="3 4" key="1">
    <citation type="journal article" date="2019" name="Microorganisms">
        <title>Paenibacillus lutrae sp. nov., A Chitinolytic Species Isolated from A River Otter in Castril Natural Park, Granada, Spain.</title>
        <authorList>
            <person name="Rodriguez M."/>
            <person name="Reina J.C."/>
            <person name="Bejar V."/>
            <person name="Llamas I."/>
        </authorList>
    </citation>
    <scope>NUCLEOTIDE SEQUENCE [LARGE SCALE GENOMIC DNA]</scope>
    <source>
        <strain evidence="3 4">N10</strain>
    </source>
</reference>
<organism evidence="3 4">
    <name type="scientific">Paenibacillus lutrae</name>
    <dbReference type="NCBI Taxonomy" id="2078573"/>
    <lineage>
        <taxon>Bacteria</taxon>
        <taxon>Bacillati</taxon>
        <taxon>Bacillota</taxon>
        <taxon>Bacilli</taxon>
        <taxon>Bacillales</taxon>
        <taxon>Paenibacillaceae</taxon>
        <taxon>Paenibacillus</taxon>
    </lineage>
</organism>
<accession>A0A7X3FK66</accession>
<dbReference type="GO" id="GO:0008080">
    <property type="term" value="F:N-acetyltransferase activity"/>
    <property type="evidence" value="ECO:0007669"/>
    <property type="project" value="InterPro"/>
</dbReference>
<keyword evidence="4" id="KW-1185">Reference proteome</keyword>
<name>A0A7X3FK66_9BACL</name>
<dbReference type="EMBL" id="RHLK01000010">
    <property type="protein sequence ID" value="MVP01196.1"/>
    <property type="molecule type" value="Genomic_DNA"/>
</dbReference>
<evidence type="ECO:0000313" key="4">
    <source>
        <dbReference type="Proteomes" id="UP000490800"/>
    </source>
</evidence>
<dbReference type="Proteomes" id="UP000490800">
    <property type="component" value="Unassembled WGS sequence"/>
</dbReference>
<feature type="domain" description="N-acetyltransferase" evidence="2">
    <location>
        <begin position="2"/>
        <end position="143"/>
    </location>
</feature>
<dbReference type="SUPFAM" id="SSF55729">
    <property type="entry name" value="Acyl-CoA N-acyltransferases (Nat)"/>
    <property type="match status" value="1"/>
</dbReference>
<dbReference type="OrthoDB" id="9797826at2"/>
<dbReference type="PANTHER" id="PTHR13947">
    <property type="entry name" value="GNAT FAMILY N-ACETYLTRANSFERASE"/>
    <property type="match status" value="1"/>
</dbReference>
<dbReference type="CDD" id="cd04301">
    <property type="entry name" value="NAT_SF"/>
    <property type="match status" value="1"/>
</dbReference>
<sequence>MIRIRPYDRKDLNEMTALMTDLGSPTSVEDMQKRMELIELNPYFYTFVAVLDDKVVGMIGVRLNLTYTSNLLKTQIASLVTKKEYQGQGIGRALLDFIEDWAQQQGSKFIYLISGTSEERHNAHTFYKKRGFDITGYRFVKKF</sequence>
<evidence type="ECO:0000259" key="2">
    <source>
        <dbReference type="PROSITE" id="PS51186"/>
    </source>
</evidence>
<dbReference type="Pfam" id="PF00583">
    <property type="entry name" value="Acetyltransf_1"/>
    <property type="match status" value="1"/>
</dbReference>
<dbReference type="Gene3D" id="3.40.630.30">
    <property type="match status" value="1"/>
</dbReference>
<dbReference type="PANTHER" id="PTHR13947:SF37">
    <property type="entry name" value="LD18367P"/>
    <property type="match status" value="1"/>
</dbReference>